<dbReference type="AlphaFoldDB" id="A0A377J3R5"/>
<dbReference type="RefSeq" id="WP_115010796.1">
    <property type="nucleotide sequence ID" value="NZ_UGHV01000001.1"/>
</dbReference>
<proteinExistence type="predicted"/>
<dbReference type="InterPro" id="IPR052524">
    <property type="entry name" value="MFS_Cyanate_Porter"/>
</dbReference>
<evidence type="ECO:0000313" key="6">
    <source>
        <dbReference type="Proteomes" id="UP000254841"/>
    </source>
</evidence>
<evidence type="ECO:0000256" key="1">
    <source>
        <dbReference type="ARBA" id="ARBA00022692"/>
    </source>
</evidence>
<dbReference type="SUPFAM" id="SSF103473">
    <property type="entry name" value="MFS general substrate transporter"/>
    <property type="match status" value="1"/>
</dbReference>
<sequence length="393" mass="42445">MNKPQNSANTRRKIFFINLLPIILITLNLRAPITSIAPVVDSVREYYALNAALAGLLTSLPLLAFGLVSFVVSYFQPVRAMFVGLLCILLGEIVRCVGGSAELFIGTAIMGSGIAVANVLLPSLVKAKFPRQIPKIMGIYSLVLNFSAMLGVLLILPLMGLLPVPLALSSWAVFAVAAIASYLPQMSNRRISRPKLKSTATGTLFANVNAWKITLFMGITSTIAYSFFAWYPSFLMSFGFSAHFASQMMILSYCVLVPTAFFAPLMLGVLPSARRIYLIIFICGAYIVCFALLLISQQVWVVLIVSMLIGVPVGGVFGIALLFISTKSANVQTATKLSAMAQGVGYLIAALSPVVIGKIYDHFHSFTYALVGLLGLAILLNYIGYLAYKSPQI</sequence>
<keyword evidence="2 4" id="KW-1133">Transmembrane helix</keyword>
<dbReference type="EMBL" id="UGHV01000001">
    <property type="protein sequence ID" value="STO96466.1"/>
    <property type="molecule type" value="Genomic_DNA"/>
</dbReference>
<feature type="transmembrane region" description="Helical" evidence="4">
    <location>
        <begin position="12"/>
        <end position="31"/>
    </location>
</feature>
<dbReference type="Gene3D" id="1.20.1250.20">
    <property type="entry name" value="MFS general substrate transporter like domains"/>
    <property type="match status" value="1"/>
</dbReference>
<evidence type="ECO:0000256" key="2">
    <source>
        <dbReference type="ARBA" id="ARBA00022989"/>
    </source>
</evidence>
<dbReference type="OrthoDB" id="5317164at2"/>
<feature type="transmembrane region" description="Helical" evidence="4">
    <location>
        <begin position="366"/>
        <end position="388"/>
    </location>
</feature>
<keyword evidence="3 4" id="KW-0472">Membrane</keyword>
<dbReference type="InterPro" id="IPR011701">
    <property type="entry name" value="MFS"/>
</dbReference>
<dbReference type="InterPro" id="IPR036259">
    <property type="entry name" value="MFS_trans_sf"/>
</dbReference>
<feature type="transmembrane region" description="Helical" evidence="4">
    <location>
        <begin position="204"/>
        <end position="230"/>
    </location>
</feature>
<evidence type="ECO:0000313" key="5">
    <source>
        <dbReference type="EMBL" id="STO96466.1"/>
    </source>
</evidence>
<accession>A0A377J3R5</accession>
<dbReference type="GO" id="GO:0022857">
    <property type="term" value="F:transmembrane transporter activity"/>
    <property type="evidence" value="ECO:0007669"/>
    <property type="project" value="InterPro"/>
</dbReference>
<organism evidence="5 6">
    <name type="scientific">Helicobacter canis</name>
    <dbReference type="NCBI Taxonomy" id="29419"/>
    <lineage>
        <taxon>Bacteria</taxon>
        <taxon>Pseudomonadati</taxon>
        <taxon>Campylobacterota</taxon>
        <taxon>Epsilonproteobacteria</taxon>
        <taxon>Campylobacterales</taxon>
        <taxon>Helicobacteraceae</taxon>
        <taxon>Helicobacter</taxon>
    </lineage>
</organism>
<feature type="transmembrane region" description="Helical" evidence="4">
    <location>
        <begin position="250"/>
        <end position="269"/>
    </location>
</feature>
<feature type="transmembrane region" description="Helical" evidence="4">
    <location>
        <begin position="337"/>
        <end position="360"/>
    </location>
</feature>
<feature type="transmembrane region" description="Helical" evidence="4">
    <location>
        <begin position="51"/>
        <end position="73"/>
    </location>
</feature>
<evidence type="ECO:0000256" key="4">
    <source>
        <dbReference type="SAM" id="Phobius"/>
    </source>
</evidence>
<feature type="transmembrane region" description="Helical" evidence="4">
    <location>
        <begin position="103"/>
        <end position="125"/>
    </location>
</feature>
<feature type="transmembrane region" description="Helical" evidence="4">
    <location>
        <begin position="162"/>
        <end position="183"/>
    </location>
</feature>
<dbReference type="Proteomes" id="UP000254841">
    <property type="component" value="Unassembled WGS sequence"/>
</dbReference>
<feature type="transmembrane region" description="Helical" evidence="4">
    <location>
        <begin position="276"/>
        <end position="295"/>
    </location>
</feature>
<feature type="transmembrane region" description="Helical" evidence="4">
    <location>
        <begin position="80"/>
        <end position="97"/>
    </location>
</feature>
<dbReference type="PANTHER" id="PTHR23523:SF2">
    <property type="entry name" value="2-NITROIMIDAZOLE TRANSPORTER"/>
    <property type="match status" value="1"/>
</dbReference>
<reference evidence="5 6" key="1">
    <citation type="submission" date="2018-06" db="EMBL/GenBank/DDBJ databases">
        <authorList>
            <consortium name="Pathogen Informatics"/>
            <person name="Doyle S."/>
        </authorList>
    </citation>
    <scope>NUCLEOTIDE SEQUENCE [LARGE SCALE GENOMIC DNA]</scope>
    <source>
        <strain evidence="5 6">NCTC12410</strain>
    </source>
</reference>
<feature type="transmembrane region" description="Helical" evidence="4">
    <location>
        <begin position="137"/>
        <end position="156"/>
    </location>
</feature>
<feature type="transmembrane region" description="Helical" evidence="4">
    <location>
        <begin position="301"/>
        <end position="325"/>
    </location>
</feature>
<protein>
    <submittedName>
        <fullName evidence="5">Inner membrane transport protein YeaN</fullName>
    </submittedName>
</protein>
<dbReference type="Pfam" id="PF07690">
    <property type="entry name" value="MFS_1"/>
    <property type="match status" value="1"/>
</dbReference>
<evidence type="ECO:0000256" key="3">
    <source>
        <dbReference type="ARBA" id="ARBA00023136"/>
    </source>
</evidence>
<name>A0A377J3R5_9HELI</name>
<gene>
    <name evidence="5" type="primary">yeaN</name>
    <name evidence="5" type="ORF">NCTC12410_00279</name>
</gene>
<keyword evidence="1 4" id="KW-0812">Transmembrane</keyword>
<dbReference type="PANTHER" id="PTHR23523">
    <property type="match status" value="1"/>
</dbReference>